<dbReference type="Pfam" id="PF01207">
    <property type="entry name" value="Dus"/>
    <property type="match status" value="1"/>
</dbReference>
<dbReference type="Gene3D" id="1.10.1200.80">
    <property type="entry name" value="Putative flavin oxidoreducatase, domain 2"/>
    <property type="match status" value="1"/>
</dbReference>
<dbReference type="InterPro" id="IPR035587">
    <property type="entry name" value="DUS-like_FMN-bd"/>
</dbReference>
<evidence type="ECO:0000256" key="9">
    <source>
        <dbReference type="ARBA" id="ARBA00023002"/>
    </source>
</evidence>
<evidence type="ECO:0000256" key="3">
    <source>
        <dbReference type="ARBA" id="ARBA00022555"/>
    </source>
</evidence>
<evidence type="ECO:0000256" key="12">
    <source>
        <dbReference type="PIRNR" id="PIRNR006621"/>
    </source>
</evidence>
<comment type="catalytic activity">
    <reaction evidence="10">
        <text>a 5,6-dihydrouridine in tRNA + NADP(+) = a uridine in tRNA + NADPH + H(+)</text>
        <dbReference type="Rhea" id="RHEA:23624"/>
        <dbReference type="Rhea" id="RHEA-COMP:13339"/>
        <dbReference type="Rhea" id="RHEA-COMP:13887"/>
        <dbReference type="ChEBI" id="CHEBI:15378"/>
        <dbReference type="ChEBI" id="CHEBI:57783"/>
        <dbReference type="ChEBI" id="CHEBI:58349"/>
        <dbReference type="ChEBI" id="CHEBI:65315"/>
        <dbReference type="ChEBI" id="CHEBI:74443"/>
    </reaction>
</comment>
<dbReference type="PANTHER" id="PTHR45846">
    <property type="entry name" value="TRNA-DIHYDROURIDINE(47) SYNTHASE [NAD(P)(+)]-LIKE"/>
    <property type="match status" value="1"/>
</dbReference>
<dbReference type="InterPro" id="IPR013785">
    <property type="entry name" value="Aldolase_TIM"/>
</dbReference>
<evidence type="ECO:0000259" key="15">
    <source>
        <dbReference type="Pfam" id="PF01207"/>
    </source>
</evidence>
<feature type="binding site" evidence="14">
    <location>
        <position position="179"/>
    </location>
    <ligand>
        <name>FMN</name>
        <dbReference type="ChEBI" id="CHEBI:58210"/>
    </ligand>
</feature>
<dbReference type="SUPFAM" id="SSF51395">
    <property type="entry name" value="FMN-linked oxidoreductases"/>
    <property type="match status" value="1"/>
</dbReference>
<dbReference type="InterPro" id="IPR024036">
    <property type="entry name" value="tRNA-dHydroUridine_Synthase_C"/>
</dbReference>
<comment type="similarity">
    <text evidence="12">Belongs to the dus family.</text>
</comment>
<comment type="function">
    <text evidence="2 12">Catalyzes the synthesis of 5,6-dihydrouridine (D), a modified base found in the D-loop of most tRNAs, via the reduction of the C5-C6 double bond in target uridines.</text>
</comment>
<comment type="caution">
    <text evidence="16">The sequence shown here is derived from an EMBL/GenBank/DDBJ whole genome shotgun (WGS) entry which is preliminary data.</text>
</comment>
<keyword evidence="5 12" id="KW-0288">FMN</keyword>
<evidence type="ECO:0000256" key="14">
    <source>
        <dbReference type="PIRSR" id="PIRSR006621-2"/>
    </source>
</evidence>
<comment type="cofactor">
    <cofactor evidence="1 12 14">
        <name>FMN</name>
        <dbReference type="ChEBI" id="CHEBI:58210"/>
    </cofactor>
</comment>
<keyword evidence="6 12" id="KW-0819">tRNA processing</keyword>
<dbReference type="GO" id="GO:0000049">
    <property type="term" value="F:tRNA binding"/>
    <property type="evidence" value="ECO:0007669"/>
    <property type="project" value="UniProtKB-KW"/>
</dbReference>
<sequence>MQTQPLLRPIDLGGVRLETPVILAPMSGVTDLPFRKLARRLGAGLVVSEMIASWALVRENDTTLRMAESADAQGPNAVQLAGCDPEAMAEAARIAVGRGADLIDINFGCPVKKVAVGQQAGSALMRDEAAAARLLDHVVKAVAVPVTLKMRMGWDHQHLNAPALARIAQDVGIRMITVHGRTRQQFYNGVADWAFVRQVKDAVSLPVIVNGDILSVDDARKALAQSGADGVMIGRGCYGRPWFLAQVAQALCHGADVADPTLVAEKAIVLEHYAMMLAHFGDRPGLRLARKHVSWYSAGLPASAQFRAAFNRIDTAEEAVASITAFYDRQIEAGAVRDSRTSRHEGGQQARACAA</sequence>
<feature type="binding site" evidence="14">
    <location>
        <position position="79"/>
    </location>
    <ligand>
        <name>FMN</name>
        <dbReference type="ChEBI" id="CHEBI:58210"/>
    </ligand>
</feature>
<dbReference type="EC" id="1.3.1.-" evidence="12"/>
<gene>
    <name evidence="16" type="primary">dusB</name>
    <name evidence="16" type="ORF">J2D77_12420</name>
</gene>
<dbReference type="CDD" id="cd02801">
    <property type="entry name" value="DUS_like_FMN"/>
    <property type="match status" value="1"/>
</dbReference>
<evidence type="ECO:0000256" key="5">
    <source>
        <dbReference type="ARBA" id="ARBA00022643"/>
    </source>
</evidence>
<evidence type="ECO:0000256" key="7">
    <source>
        <dbReference type="ARBA" id="ARBA00022857"/>
    </source>
</evidence>
<keyword evidence="3" id="KW-0820">tRNA-binding</keyword>
<dbReference type="PROSITE" id="PS01136">
    <property type="entry name" value="UPF0034"/>
    <property type="match status" value="1"/>
</dbReference>
<dbReference type="AlphaFoldDB" id="A0A939KQV0"/>
<keyword evidence="9 12" id="KW-0560">Oxidoreductase</keyword>
<evidence type="ECO:0000256" key="8">
    <source>
        <dbReference type="ARBA" id="ARBA00022884"/>
    </source>
</evidence>
<organism evidence="16 17">
    <name type="scientific">Acetobacter garciniae</name>
    <dbReference type="NCBI Taxonomy" id="2817435"/>
    <lineage>
        <taxon>Bacteria</taxon>
        <taxon>Pseudomonadati</taxon>
        <taxon>Pseudomonadota</taxon>
        <taxon>Alphaproteobacteria</taxon>
        <taxon>Acetobacterales</taxon>
        <taxon>Acetobacteraceae</taxon>
        <taxon>Acetobacter</taxon>
    </lineage>
</organism>
<dbReference type="InterPro" id="IPR018517">
    <property type="entry name" value="tRNA_hU_synthase_CS"/>
</dbReference>
<evidence type="ECO:0000256" key="11">
    <source>
        <dbReference type="ARBA" id="ARBA00048802"/>
    </source>
</evidence>
<reference evidence="16" key="1">
    <citation type="submission" date="2021-03" db="EMBL/GenBank/DDBJ databases">
        <title>The complete genome sequence of Acetobacter sp. TBRC 12339.</title>
        <authorList>
            <person name="Charoenyingcharoen P."/>
            <person name="Yukphan P."/>
        </authorList>
    </citation>
    <scope>NUCLEOTIDE SEQUENCE</scope>
    <source>
        <strain evidence="16">TBRC 12339</strain>
    </source>
</reference>
<dbReference type="EMBL" id="JAFVMH010000006">
    <property type="protein sequence ID" value="MBO1325959.1"/>
    <property type="molecule type" value="Genomic_DNA"/>
</dbReference>
<accession>A0A939KQV0</accession>
<dbReference type="RefSeq" id="WP_207846632.1">
    <property type="nucleotide sequence ID" value="NZ_JAFVMH010000006.1"/>
</dbReference>
<evidence type="ECO:0000256" key="10">
    <source>
        <dbReference type="ARBA" id="ARBA00048205"/>
    </source>
</evidence>
<evidence type="ECO:0000313" key="17">
    <source>
        <dbReference type="Proteomes" id="UP000664073"/>
    </source>
</evidence>
<evidence type="ECO:0000256" key="2">
    <source>
        <dbReference type="ARBA" id="ARBA00002790"/>
    </source>
</evidence>
<evidence type="ECO:0000313" key="16">
    <source>
        <dbReference type="EMBL" id="MBO1325959.1"/>
    </source>
</evidence>
<dbReference type="GO" id="GO:0017150">
    <property type="term" value="F:tRNA dihydrouridine synthase activity"/>
    <property type="evidence" value="ECO:0007669"/>
    <property type="project" value="InterPro"/>
</dbReference>
<dbReference type="GO" id="GO:0050660">
    <property type="term" value="F:flavin adenine dinucleotide binding"/>
    <property type="evidence" value="ECO:0007669"/>
    <property type="project" value="InterPro"/>
</dbReference>
<keyword evidence="4 12" id="KW-0285">Flavoprotein</keyword>
<dbReference type="PANTHER" id="PTHR45846:SF1">
    <property type="entry name" value="TRNA-DIHYDROURIDINE(47) SYNTHASE [NAD(P)(+)]-LIKE"/>
    <property type="match status" value="1"/>
</dbReference>
<proteinExistence type="inferred from homology"/>
<protein>
    <recommendedName>
        <fullName evidence="12">tRNA-dihydrouridine synthase</fullName>
        <ecNumber evidence="12">1.3.1.-</ecNumber>
    </recommendedName>
</protein>
<dbReference type="InterPro" id="IPR001269">
    <property type="entry name" value="DUS_fam"/>
</dbReference>
<keyword evidence="8" id="KW-0694">RNA-binding</keyword>
<feature type="binding site" evidence="14">
    <location>
        <position position="149"/>
    </location>
    <ligand>
        <name>FMN</name>
        <dbReference type="ChEBI" id="CHEBI:58210"/>
    </ligand>
</feature>
<dbReference type="Gene3D" id="3.20.20.70">
    <property type="entry name" value="Aldolase class I"/>
    <property type="match status" value="1"/>
</dbReference>
<dbReference type="InterPro" id="IPR004652">
    <property type="entry name" value="DusB-like"/>
</dbReference>
<name>A0A939KQV0_9PROT</name>
<evidence type="ECO:0000256" key="13">
    <source>
        <dbReference type="PIRSR" id="PIRSR006621-1"/>
    </source>
</evidence>
<comment type="catalytic activity">
    <reaction evidence="11">
        <text>a 5,6-dihydrouridine in tRNA + NAD(+) = a uridine in tRNA + NADH + H(+)</text>
        <dbReference type="Rhea" id="RHEA:54452"/>
        <dbReference type="Rhea" id="RHEA-COMP:13339"/>
        <dbReference type="Rhea" id="RHEA-COMP:13887"/>
        <dbReference type="ChEBI" id="CHEBI:15378"/>
        <dbReference type="ChEBI" id="CHEBI:57540"/>
        <dbReference type="ChEBI" id="CHEBI:57945"/>
        <dbReference type="ChEBI" id="CHEBI:65315"/>
        <dbReference type="ChEBI" id="CHEBI:74443"/>
    </reaction>
</comment>
<keyword evidence="17" id="KW-1185">Reference proteome</keyword>
<dbReference type="Proteomes" id="UP000664073">
    <property type="component" value="Unassembled WGS sequence"/>
</dbReference>
<feature type="active site" description="Proton donor" evidence="13">
    <location>
        <position position="109"/>
    </location>
</feature>
<evidence type="ECO:0000256" key="6">
    <source>
        <dbReference type="ARBA" id="ARBA00022694"/>
    </source>
</evidence>
<keyword evidence="7" id="KW-0521">NADP</keyword>
<evidence type="ECO:0000256" key="1">
    <source>
        <dbReference type="ARBA" id="ARBA00001917"/>
    </source>
</evidence>
<keyword evidence="14" id="KW-0547">Nucleotide-binding</keyword>
<dbReference type="PIRSF" id="PIRSF006621">
    <property type="entry name" value="Dus"/>
    <property type="match status" value="1"/>
</dbReference>
<dbReference type="NCBIfam" id="TIGR00737">
    <property type="entry name" value="nifR3_yhdG"/>
    <property type="match status" value="1"/>
</dbReference>
<feature type="domain" description="DUS-like FMN-binding" evidence="15">
    <location>
        <begin position="22"/>
        <end position="324"/>
    </location>
</feature>
<feature type="binding site" evidence="14">
    <location>
        <begin position="234"/>
        <end position="235"/>
    </location>
    <ligand>
        <name>FMN</name>
        <dbReference type="ChEBI" id="CHEBI:58210"/>
    </ligand>
</feature>
<evidence type="ECO:0000256" key="4">
    <source>
        <dbReference type="ARBA" id="ARBA00022630"/>
    </source>
</evidence>